<dbReference type="PANTHER" id="PTHR34391">
    <property type="entry name" value="UPF0658 GOLGI APPARATUS MEMBRANE PROTEIN C1952.10C-RELATED"/>
    <property type="match status" value="1"/>
</dbReference>
<feature type="transmembrane region" description="Helical" evidence="1">
    <location>
        <begin position="158"/>
        <end position="179"/>
    </location>
</feature>
<evidence type="ECO:0000313" key="3">
    <source>
        <dbReference type="Proteomes" id="UP000053732"/>
    </source>
</evidence>
<dbReference type="GO" id="GO:0005794">
    <property type="term" value="C:Golgi apparatus"/>
    <property type="evidence" value="ECO:0007669"/>
    <property type="project" value="TreeGrafter"/>
</dbReference>
<dbReference type="PANTHER" id="PTHR34391:SF1">
    <property type="entry name" value="UPF0658 GOLGI APPARATUS MEMBRANE PROTEIN C1952.10C-RELATED"/>
    <property type="match status" value="1"/>
</dbReference>
<feature type="transmembrane region" description="Helical" evidence="1">
    <location>
        <begin position="297"/>
        <end position="319"/>
    </location>
</feature>
<dbReference type="EMBL" id="HG793165">
    <property type="protein sequence ID" value="CRL29017.1"/>
    <property type="molecule type" value="Genomic_DNA"/>
</dbReference>
<organism evidence="2 3">
    <name type="scientific">Penicillium camemberti (strain FM 013)</name>
    <dbReference type="NCBI Taxonomy" id="1429867"/>
    <lineage>
        <taxon>Eukaryota</taxon>
        <taxon>Fungi</taxon>
        <taxon>Dikarya</taxon>
        <taxon>Ascomycota</taxon>
        <taxon>Pezizomycotina</taxon>
        <taxon>Eurotiomycetes</taxon>
        <taxon>Eurotiomycetidae</taxon>
        <taxon>Eurotiales</taxon>
        <taxon>Aspergillaceae</taxon>
        <taxon>Penicillium</taxon>
    </lineage>
</organism>
<gene>
    <name evidence="2" type="ORF">PCAMFM013_S032g000053</name>
</gene>
<keyword evidence="1" id="KW-0812">Transmembrane</keyword>
<keyword evidence="1" id="KW-1133">Transmembrane helix</keyword>
<accession>A0A0G4PRI0</accession>
<dbReference type="Proteomes" id="UP000053732">
    <property type="component" value="Unassembled WGS sequence"/>
</dbReference>
<feature type="transmembrane region" description="Helical" evidence="1">
    <location>
        <begin position="33"/>
        <end position="55"/>
    </location>
</feature>
<dbReference type="InterPro" id="IPR040410">
    <property type="entry name" value="UPF0658_Golgi"/>
</dbReference>
<feature type="transmembrane region" description="Helical" evidence="1">
    <location>
        <begin position="200"/>
        <end position="224"/>
    </location>
</feature>
<proteinExistence type="predicted"/>
<keyword evidence="3" id="KW-1185">Reference proteome</keyword>
<evidence type="ECO:0000313" key="2">
    <source>
        <dbReference type="EMBL" id="CRL29017.1"/>
    </source>
</evidence>
<feature type="transmembrane region" description="Helical" evidence="1">
    <location>
        <begin position="70"/>
        <end position="90"/>
    </location>
</feature>
<keyword evidence="1" id="KW-0472">Membrane</keyword>
<feature type="transmembrane region" description="Helical" evidence="1">
    <location>
        <begin position="264"/>
        <end position="285"/>
    </location>
</feature>
<dbReference type="STRING" id="1429867.A0A0G4PRI0"/>
<reference evidence="2 3" key="1">
    <citation type="journal article" date="2014" name="Nat. Commun.">
        <title>Multiple recent horizontal transfers of a large genomic region in cheese making fungi.</title>
        <authorList>
            <person name="Cheeseman K."/>
            <person name="Ropars J."/>
            <person name="Renault P."/>
            <person name="Dupont J."/>
            <person name="Gouzy J."/>
            <person name="Branca A."/>
            <person name="Abraham A.L."/>
            <person name="Ceppi M."/>
            <person name="Conseiller E."/>
            <person name="Debuchy R."/>
            <person name="Malagnac F."/>
            <person name="Goarin A."/>
            <person name="Silar P."/>
            <person name="Lacoste S."/>
            <person name="Sallet E."/>
            <person name="Bensimon A."/>
            <person name="Giraud T."/>
            <person name="Brygoo Y."/>
        </authorList>
    </citation>
    <scope>NUCLEOTIDE SEQUENCE [LARGE SCALE GENOMIC DNA]</scope>
    <source>
        <strain evidence="3">FM 013</strain>
    </source>
</reference>
<protein>
    <submittedName>
        <fullName evidence="2">Str. FM013</fullName>
    </submittedName>
</protein>
<sequence>MDKNKIVISTSNALVGEQKKTPNMYRPTSRNEWWLCSVLFTQAILVIALEIYILVEWQLWVTPTITQVPVSYMVPINLGILIFASVYEFILALDAIHHKNNVLLFSICICNICSFVYSVMQYTLMKENTTRLYANRYEFPTLVDTTRNVWPQIRPVEILVSVVTGLCSLLLCVFVYFLHREYSWVIYKSVHGSSKTRMRYLFYEIFLVLIKLLFYFLLGFIIQYNLVYIHFEEPEYTLTMLLIPVAFIVMLLGIWVVQHERTIGVVAIIICYLGLLAYLISRIIILFGAKTAGKDMMLFFAFMSVVLTSGTILCTIVCIKNFDRGFIVINNSKNGYAQESYSVPTGYSLTEPPRSFPRPSSRLTLD</sequence>
<dbReference type="AlphaFoldDB" id="A0A0G4PRI0"/>
<feature type="transmembrane region" description="Helical" evidence="1">
    <location>
        <begin position="236"/>
        <end position="257"/>
    </location>
</feature>
<name>A0A0G4PRI0_PENC3</name>
<feature type="transmembrane region" description="Helical" evidence="1">
    <location>
        <begin position="102"/>
        <end position="120"/>
    </location>
</feature>
<evidence type="ECO:0000256" key="1">
    <source>
        <dbReference type="SAM" id="Phobius"/>
    </source>
</evidence>